<evidence type="ECO:0008006" key="3">
    <source>
        <dbReference type="Google" id="ProtNLM"/>
    </source>
</evidence>
<reference evidence="2" key="1">
    <citation type="submission" date="2017-12" db="EMBL/GenBank/DDBJ databases">
        <title>Draft genome sequence of Telmatospirillum siberiense 26-4b1T, an acidotolerant peatland alphaproteobacterium potentially involved in sulfur cycling.</title>
        <authorList>
            <person name="Hausmann B."/>
            <person name="Pjevac P."/>
            <person name="Schreck K."/>
            <person name="Herbold C.W."/>
            <person name="Daims H."/>
            <person name="Wagner M."/>
            <person name="Pester M."/>
            <person name="Loy A."/>
        </authorList>
    </citation>
    <scope>NUCLEOTIDE SEQUENCE [LARGE SCALE GENOMIC DNA]</scope>
    <source>
        <strain evidence="2">26-4b1</strain>
    </source>
</reference>
<accession>A0A2N3PV51</accession>
<evidence type="ECO:0000313" key="1">
    <source>
        <dbReference type="EMBL" id="PKU24281.1"/>
    </source>
</evidence>
<protein>
    <recommendedName>
        <fullName evidence="3">CopG family transcriptional regulator</fullName>
    </recommendedName>
</protein>
<comment type="caution">
    <text evidence="1">The sequence shown here is derived from an EMBL/GenBank/DDBJ whole genome shotgun (WGS) entry which is preliminary data.</text>
</comment>
<organism evidence="1 2">
    <name type="scientific">Telmatospirillum siberiense</name>
    <dbReference type="NCBI Taxonomy" id="382514"/>
    <lineage>
        <taxon>Bacteria</taxon>
        <taxon>Pseudomonadati</taxon>
        <taxon>Pseudomonadota</taxon>
        <taxon>Alphaproteobacteria</taxon>
        <taxon>Rhodospirillales</taxon>
        <taxon>Rhodospirillaceae</taxon>
        <taxon>Telmatospirillum</taxon>
    </lineage>
</organism>
<dbReference type="EMBL" id="PIUM01000012">
    <property type="protein sequence ID" value="PKU24281.1"/>
    <property type="molecule type" value="Genomic_DNA"/>
</dbReference>
<evidence type="ECO:0000313" key="2">
    <source>
        <dbReference type="Proteomes" id="UP000233293"/>
    </source>
</evidence>
<proteinExistence type="predicted"/>
<gene>
    <name evidence="1" type="ORF">CWS72_11825</name>
</gene>
<sequence length="75" mass="8054">MSNTVRPLPDDDSAAEIAAVKEGLADADAGRTVPYEGVRRWLLSWGTDSELPPPSQGRSPIQFQGIRSLVSTRCG</sequence>
<keyword evidence="2" id="KW-1185">Reference proteome</keyword>
<dbReference type="AlphaFoldDB" id="A0A2N3PV51"/>
<name>A0A2N3PV51_9PROT</name>
<dbReference type="Proteomes" id="UP000233293">
    <property type="component" value="Unassembled WGS sequence"/>
</dbReference>